<dbReference type="AlphaFoldDB" id="A0A841Y1N1"/>
<evidence type="ECO:0000313" key="2">
    <source>
        <dbReference type="EMBL" id="MBC1317768.1"/>
    </source>
</evidence>
<proteinExistence type="predicted"/>
<dbReference type="RefSeq" id="WP_185382765.1">
    <property type="nucleotide sequence ID" value="NZ_JAAROV010000004.1"/>
</dbReference>
<sequence length="108" mass="12574">MNTFERIKDLCTKQQISISELERKLNFGNGIIRRWSTSAPNSDKLERVANYFNVSTDYLLGRTDNPFMNDGQEDTLAAHAADRNHKFTKEEIEDIKNYIDFIISKNNK</sequence>
<dbReference type="InterPro" id="IPR013975">
    <property type="entry name" value="Tscrpt_reg_BetR_N"/>
</dbReference>
<accession>A0A841Y1N1</accession>
<dbReference type="SUPFAM" id="SSF47413">
    <property type="entry name" value="lambda repressor-like DNA-binding domains"/>
    <property type="match status" value="1"/>
</dbReference>
<dbReference type="EMBL" id="JAAROV010000004">
    <property type="protein sequence ID" value="MBC1317768.1"/>
    <property type="molecule type" value="Genomic_DNA"/>
</dbReference>
<comment type="caution">
    <text evidence="2">The sequence shown here is derived from an EMBL/GenBank/DDBJ whole genome shotgun (WGS) entry which is preliminary data.</text>
</comment>
<dbReference type="Pfam" id="PF08667">
    <property type="entry name" value="BetR"/>
    <property type="match status" value="1"/>
</dbReference>
<dbReference type="Gene3D" id="1.10.260.40">
    <property type="entry name" value="lambda repressor-like DNA-binding domains"/>
    <property type="match status" value="1"/>
</dbReference>
<evidence type="ECO:0000313" key="3">
    <source>
        <dbReference type="Proteomes" id="UP000543379"/>
    </source>
</evidence>
<dbReference type="PROSITE" id="PS50943">
    <property type="entry name" value="HTH_CROC1"/>
    <property type="match status" value="1"/>
</dbReference>
<dbReference type="SMART" id="SM00530">
    <property type="entry name" value="HTH_XRE"/>
    <property type="match status" value="1"/>
</dbReference>
<dbReference type="GO" id="GO:0003677">
    <property type="term" value="F:DNA binding"/>
    <property type="evidence" value="ECO:0007669"/>
    <property type="project" value="InterPro"/>
</dbReference>
<dbReference type="CDD" id="cd00093">
    <property type="entry name" value="HTH_XRE"/>
    <property type="match status" value="1"/>
</dbReference>
<protein>
    <submittedName>
        <fullName evidence="2">Helix-turn-helix transcriptional regulator</fullName>
    </submittedName>
</protein>
<evidence type="ECO:0000259" key="1">
    <source>
        <dbReference type="PROSITE" id="PS50943"/>
    </source>
</evidence>
<dbReference type="InterPro" id="IPR001387">
    <property type="entry name" value="Cro/C1-type_HTH"/>
</dbReference>
<dbReference type="InterPro" id="IPR010982">
    <property type="entry name" value="Lambda_DNA-bd_dom_sf"/>
</dbReference>
<dbReference type="Proteomes" id="UP000543379">
    <property type="component" value="Unassembled WGS sequence"/>
</dbReference>
<reference evidence="2 3" key="1">
    <citation type="submission" date="2020-03" db="EMBL/GenBank/DDBJ databases">
        <title>Soil Listeria distribution.</title>
        <authorList>
            <person name="Liao J."/>
            <person name="Wiedmann M."/>
        </authorList>
    </citation>
    <scope>NUCLEOTIDE SEQUENCE [LARGE SCALE GENOMIC DNA]</scope>
    <source>
        <strain evidence="2 3">FSL L7-1816</strain>
    </source>
</reference>
<name>A0A841Y1N1_9LIST</name>
<organism evidence="2 3">
    <name type="scientific">Listeria booriae</name>
    <dbReference type="NCBI Taxonomy" id="1552123"/>
    <lineage>
        <taxon>Bacteria</taxon>
        <taxon>Bacillati</taxon>
        <taxon>Bacillota</taxon>
        <taxon>Bacilli</taxon>
        <taxon>Bacillales</taxon>
        <taxon>Listeriaceae</taxon>
        <taxon>Listeria</taxon>
    </lineage>
</organism>
<feature type="domain" description="HTH cro/C1-type" evidence="1">
    <location>
        <begin position="7"/>
        <end position="59"/>
    </location>
</feature>
<gene>
    <name evidence="2" type="ORF">HB811_13370</name>
</gene>